<keyword evidence="2" id="KW-1185">Reference proteome</keyword>
<sequence>MGEEQAASLPFDPNLAPPFAPSDISDAGSPAIQATTAVASAPMQPVAAGPPNGHAADTIGAEGAPGGSSVRRRSSRHRPHKGAKRHHDKHHLSDTEHSPSQRPQQPLTSSDGVQRATSGSTLMTSPSSSTEKTSSPPPDHEEAVADLPRVAALAVDEDSLIVSGSRHRPQTGTTHTGLLKYWPLAVAVGVLGLMITLQLLFATPPRMQGAPQAHSSDHACESEQCRHYAQLFARSMNLSAPACDNFYEHVCGKWEASHSKENKLSALADSWRRLSKRAASRLRMVQSPVGKPEPVHRVSHFIYTCVDIIKVPKAPEVKEVLENGNITWPKRNERPDFLGALFYMARRVFVPVVFDVATMQADQREPSQPKAQTLFFGLPSRFMSHCRALARLRRSGRLLEHLRLTYEVLDGKVNETRLEELATQFDYLDDFFRRYERASYHVTRRANASFLLRYTPSVPKDRWNSLTKRYLNVSLIDETDGHESEVVIQAIDVFPVIFEVHAKQGEHVTDDIVGSLCAQALVDYMSSDVLTSLLGGNRELATESIYERCFSDAYRFYDTAIIAYFHNPLSREVADLRRVVTQVRETFSGVILHGNSKLRAVTPNTTKRNSSVPSGNTVNFDLALAGLDILNATGLINSYDHYPQGVDSSLQDWMRHAAFASSGGKSPTGAPLRESLNENFGRAAGRFLNFRLGLAHMEDPFYMANVSAAVLMAGVGARMAATLFYDHVKERSVVDVLNLYTEIRNASFLKSEADKRTRRFRAPSPRST</sequence>
<evidence type="ECO:0000313" key="1">
    <source>
        <dbReference type="EMBL" id="KAH6921948.1"/>
    </source>
</evidence>
<protein>
    <submittedName>
        <fullName evidence="1">Uncharacterized protein</fullName>
    </submittedName>
</protein>
<organism evidence="1 2">
    <name type="scientific">Hyalomma asiaticum</name>
    <name type="common">Tick</name>
    <dbReference type="NCBI Taxonomy" id="266040"/>
    <lineage>
        <taxon>Eukaryota</taxon>
        <taxon>Metazoa</taxon>
        <taxon>Ecdysozoa</taxon>
        <taxon>Arthropoda</taxon>
        <taxon>Chelicerata</taxon>
        <taxon>Arachnida</taxon>
        <taxon>Acari</taxon>
        <taxon>Parasitiformes</taxon>
        <taxon>Ixodida</taxon>
        <taxon>Ixodoidea</taxon>
        <taxon>Ixodidae</taxon>
        <taxon>Hyalomminae</taxon>
        <taxon>Hyalomma</taxon>
    </lineage>
</organism>
<dbReference type="EMBL" id="CM023489">
    <property type="protein sequence ID" value="KAH6921948.1"/>
    <property type="molecule type" value="Genomic_DNA"/>
</dbReference>
<reference evidence="1" key="1">
    <citation type="submission" date="2020-05" db="EMBL/GenBank/DDBJ databases">
        <title>Large-scale comparative analyses of tick genomes elucidate their genetic diversity and vector capacities.</title>
        <authorList>
            <person name="Jia N."/>
            <person name="Wang J."/>
            <person name="Shi W."/>
            <person name="Du L."/>
            <person name="Sun Y."/>
            <person name="Zhan W."/>
            <person name="Jiang J."/>
            <person name="Wang Q."/>
            <person name="Zhang B."/>
            <person name="Ji P."/>
            <person name="Sakyi L.B."/>
            <person name="Cui X."/>
            <person name="Yuan T."/>
            <person name="Jiang B."/>
            <person name="Yang W."/>
            <person name="Lam T.T.-Y."/>
            <person name="Chang Q."/>
            <person name="Ding S."/>
            <person name="Wang X."/>
            <person name="Zhu J."/>
            <person name="Ruan X."/>
            <person name="Zhao L."/>
            <person name="Wei J."/>
            <person name="Que T."/>
            <person name="Du C."/>
            <person name="Cheng J."/>
            <person name="Dai P."/>
            <person name="Han X."/>
            <person name="Huang E."/>
            <person name="Gao Y."/>
            <person name="Liu J."/>
            <person name="Shao H."/>
            <person name="Ye R."/>
            <person name="Li L."/>
            <person name="Wei W."/>
            <person name="Wang X."/>
            <person name="Wang C."/>
            <person name="Yang T."/>
            <person name="Huo Q."/>
            <person name="Li W."/>
            <person name="Guo W."/>
            <person name="Chen H."/>
            <person name="Zhou L."/>
            <person name="Ni X."/>
            <person name="Tian J."/>
            <person name="Zhou Y."/>
            <person name="Sheng Y."/>
            <person name="Liu T."/>
            <person name="Pan Y."/>
            <person name="Xia L."/>
            <person name="Li J."/>
            <person name="Zhao F."/>
            <person name="Cao W."/>
        </authorList>
    </citation>
    <scope>NUCLEOTIDE SEQUENCE</scope>
    <source>
        <strain evidence="1">Hyas-2018</strain>
    </source>
</reference>
<proteinExistence type="predicted"/>
<gene>
    <name evidence="1" type="ORF">HPB50_006866</name>
</gene>
<dbReference type="Proteomes" id="UP000821845">
    <property type="component" value="Chromosome 9"/>
</dbReference>
<accession>A0ACB7RKU1</accession>
<name>A0ACB7RKU1_HYAAI</name>
<comment type="caution">
    <text evidence="1">The sequence shown here is derived from an EMBL/GenBank/DDBJ whole genome shotgun (WGS) entry which is preliminary data.</text>
</comment>
<evidence type="ECO:0000313" key="2">
    <source>
        <dbReference type="Proteomes" id="UP000821845"/>
    </source>
</evidence>